<organism evidence="2">
    <name type="scientific">Salmonella enterica subsp. enterica serovar Karamoja</name>
    <dbReference type="NCBI Taxonomy" id="2500153"/>
    <lineage>
        <taxon>Bacteria</taxon>
        <taxon>Pseudomonadati</taxon>
        <taxon>Pseudomonadota</taxon>
        <taxon>Gammaproteobacteria</taxon>
        <taxon>Enterobacterales</taxon>
        <taxon>Enterobacteriaceae</taxon>
        <taxon>Salmonella</taxon>
    </lineage>
</organism>
<geneLocation type="plasmid" evidence="2">
    <name>pRSE21</name>
</geneLocation>
<name>A0A3Q9MN35_SALET</name>
<evidence type="ECO:0000313" key="3">
    <source>
        <dbReference type="EMBL" id="AZT44457.1"/>
    </source>
</evidence>
<proteinExistence type="predicted"/>
<evidence type="ECO:0008006" key="4">
    <source>
        <dbReference type="Google" id="ProtNLM"/>
    </source>
</evidence>
<protein>
    <recommendedName>
        <fullName evidence="4">DUF2300 domain-containing protein</fullName>
    </recommendedName>
</protein>
<accession>A0A3Q9MN35</accession>
<reference evidence="2" key="1">
    <citation type="submission" date="2018-12" db="EMBL/GenBank/DDBJ databases">
        <title>Complete genome sequences of twenty non-typhoidal Salmonella isolates from Rwanda.</title>
        <authorList>
            <person name="Byukusenge M."/>
            <person name="Li L."/>
            <person name="Subhashinie K."/>
            <person name="Nzayirambaho M."/>
            <person name="Kuchipudi S.V."/>
            <person name="Jayarao B.M."/>
        </authorList>
    </citation>
    <scope>NUCLEOTIDE SEQUENCE</scope>
    <source>
        <strain evidence="2">RSE21</strain>
        <strain evidence="3">RSE40</strain>
        <plasmid evidence="2">pRSE21</plasmid>
        <plasmid evidence="3">pRSE40</plasmid>
    </source>
</reference>
<keyword evidence="2" id="KW-0614">Plasmid</keyword>
<dbReference type="EMBL" id="CP034699">
    <property type="protein sequence ID" value="AZT44457.1"/>
    <property type="molecule type" value="Genomic_DNA"/>
</dbReference>
<gene>
    <name evidence="3" type="ORF">EL007_24725</name>
    <name evidence="2" type="ORF">ELZ88_24225</name>
</gene>
<sequence>MNNRKWCAVLPLLLASGTAFADSPAPAALNRMLSGALADGLCSVLTGAIPAGTTSLSAHDRQMVVSCAWFASERDKHAADVQPLPVWLANHPAFSDQAPDRVVIGAWQTLRAGGAS</sequence>
<dbReference type="EMBL" id="CP034710">
    <property type="protein sequence ID" value="AZT39648.1"/>
    <property type="molecule type" value="Genomic_DNA"/>
</dbReference>
<evidence type="ECO:0000313" key="2">
    <source>
        <dbReference type="EMBL" id="AZT39648.1"/>
    </source>
</evidence>
<dbReference type="AlphaFoldDB" id="A0A3Q9MN35"/>
<geneLocation type="plasmid" evidence="3">
    <name>pRSE40</name>
</geneLocation>
<evidence type="ECO:0000256" key="1">
    <source>
        <dbReference type="SAM" id="SignalP"/>
    </source>
</evidence>
<feature type="signal peptide" evidence="1">
    <location>
        <begin position="1"/>
        <end position="21"/>
    </location>
</feature>
<dbReference type="RefSeq" id="WP_168445701.1">
    <property type="nucleotide sequence ID" value="NZ_CP034699.1"/>
</dbReference>
<keyword evidence="1" id="KW-0732">Signal</keyword>
<feature type="chain" id="PRO_5036342725" description="DUF2300 domain-containing protein" evidence="1">
    <location>
        <begin position="22"/>
        <end position="116"/>
    </location>
</feature>